<feature type="domain" description="Peptidase M20 dimerisation" evidence="7">
    <location>
        <begin position="178"/>
        <end position="272"/>
    </location>
</feature>
<gene>
    <name evidence="8" type="ORF">OD816_001392</name>
</gene>
<evidence type="ECO:0000256" key="1">
    <source>
        <dbReference type="ARBA" id="ARBA00001947"/>
    </source>
</evidence>
<evidence type="ECO:0000259" key="7">
    <source>
        <dbReference type="Pfam" id="PF07687"/>
    </source>
</evidence>
<sequence length="378" mass="41847">MIDPDRLALEFQTLLTIESPSKKEGKLAYYLADIFKALEYRCFFDKSSENTGSEVGNLIVKIPGTLPSSPIFFCAHLDTVGPWENPKIIFDKGVYKSDGRTILGADDKSGIAVLIEIAKVLKENLFPYPPIELIFTTCEEIGLLGAKYLDYNLIDAKEGFVLDSENPNEVINAAPSSYQFKIEIKGKSAHAGLEPEKGINAIHILSKVLADLPFGRIDEETTMNVGIINGGGYVNIVPNHAEAKGEMRSHSEEKLSKLQKKIQNQLERVLSSYPKTEDNFPSGKVKFEKLFKAFNIPLDDPLCKVVQKAAEKIGLNVVFKRREGGSDANILNEAGLKCLILGTGMQKVHTTEEFIRLKDLILTANLVLEIIKTKSEMA</sequence>
<dbReference type="GO" id="GO:0004177">
    <property type="term" value="F:aminopeptidase activity"/>
    <property type="evidence" value="ECO:0007669"/>
    <property type="project" value="UniProtKB-UniRule"/>
</dbReference>
<dbReference type="Pfam" id="PF01546">
    <property type="entry name" value="Peptidase_M20"/>
    <property type="match status" value="1"/>
</dbReference>
<dbReference type="InterPro" id="IPR010162">
    <property type="entry name" value="PepT-like"/>
</dbReference>
<dbReference type="PANTHER" id="PTHR42994">
    <property type="entry name" value="PEPTIDASE T"/>
    <property type="match status" value="1"/>
</dbReference>
<keyword evidence="3" id="KW-0378">Hydrolase</keyword>
<dbReference type="InterPro" id="IPR002933">
    <property type="entry name" value="Peptidase_M20"/>
</dbReference>
<evidence type="ECO:0000256" key="6">
    <source>
        <dbReference type="PIRSR" id="PIRSR001123-2"/>
    </source>
</evidence>
<dbReference type="Gene3D" id="3.30.70.360">
    <property type="match status" value="1"/>
</dbReference>
<dbReference type="SUPFAM" id="SSF53187">
    <property type="entry name" value="Zn-dependent exopeptidases"/>
    <property type="match status" value="1"/>
</dbReference>
<evidence type="ECO:0000256" key="3">
    <source>
        <dbReference type="ARBA" id="ARBA00022801"/>
    </source>
</evidence>
<evidence type="ECO:0000256" key="5">
    <source>
        <dbReference type="PIRNR" id="PIRNR001123"/>
    </source>
</evidence>
<comment type="cofactor">
    <cofactor evidence="1">
        <name>Zn(2+)</name>
        <dbReference type="ChEBI" id="CHEBI:29105"/>
    </cofactor>
</comment>
<keyword evidence="2 6" id="KW-0479">Metal-binding</keyword>
<keyword evidence="4" id="KW-0862">Zinc</keyword>
<dbReference type="PIRSF" id="PIRSF001123">
    <property type="entry name" value="PepA_GA"/>
    <property type="match status" value="1"/>
</dbReference>
<evidence type="ECO:0000313" key="8">
    <source>
        <dbReference type="EMBL" id="MDF2954147.1"/>
    </source>
</evidence>
<dbReference type="NCBIfam" id="TIGR01883">
    <property type="entry name" value="PepT-like"/>
    <property type="match status" value="1"/>
</dbReference>
<proteinExistence type="inferred from homology"/>
<name>A0AAE3TFF7_9BACT</name>
<reference evidence="8" key="1">
    <citation type="submission" date="2022-11" db="EMBL/GenBank/DDBJ databases">
        <title>Candidatus Alkanophaga archaea from heated hydrothermal vent sediment oxidize petroleum alkanes.</title>
        <authorList>
            <person name="Zehnle H."/>
            <person name="Laso-Perez R."/>
            <person name="Lipp J."/>
            <person name="Teske A."/>
            <person name="Wegener G."/>
        </authorList>
    </citation>
    <scope>NUCLEOTIDE SEQUENCE</scope>
    <source>
        <strain evidence="8">MCA70</strain>
    </source>
</reference>
<dbReference type="SUPFAM" id="SSF55031">
    <property type="entry name" value="Bacterial exopeptidase dimerisation domain"/>
    <property type="match status" value="1"/>
</dbReference>
<evidence type="ECO:0000313" key="9">
    <source>
        <dbReference type="Proteomes" id="UP001144110"/>
    </source>
</evidence>
<dbReference type="GO" id="GO:0046872">
    <property type="term" value="F:metal ion binding"/>
    <property type="evidence" value="ECO:0007669"/>
    <property type="project" value="UniProtKB-UniRule"/>
</dbReference>
<protein>
    <submittedName>
        <fullName evidence="8">Di- or tripeptidase</fullName>
    </submittedName>
</protein>
<dbReference type="Pfam" id="PF07687">
    <property type="entry name" value="M20_dimer"/>
    <property type="match status" value="1"/>
</dbReference>
<evidence type="ECO:0000256" key="4">
    <source>
        <dbReference type="ARBA" id="ARBA00022833"/>
    </source>
</evidence>
<dbReference type="PANTHER" id="PTHR42994:SF2">
    <property type="entry name" value="PEPTIDASE"/>
    <property type="match status" value="1"/>
</dbReference>
<dbReference type="Proteomes" id="UP001144110">
    <property type="component" value="Unassembled WGS sequence"/>
</dbReference>
<accession>A0AAE3TFF7</accession>
<organism evidence="8 9">
    <name type="scientific">Candidatus Thermodesulfobacterium syntrophicum</name>
    <dbReference type="NCBI Taxonomy" id="3060442"/>
    <lineage>
        <taxon>Bacteria</taxon>
        <taxon>Pseudomonadati</taxon>
        <taxon>Thermodesulfobacteriota</taxon>
        <taxon>Thermodesulfobacteria</taxon>
        <taxon>Thermodesulfobacteriales</taxon>
        <taxon>Thermodesulfobacteriaceae</taxon>
        <taxon>Thermodesulfobacterium</taxon>
    </lineage>
</organism>
<dbReference type="InterPro" id="IPR036264">
    <property type="entry name" value="Bact_exopeptidase_dim_dom"/>
</dbReference>
<dbReference type="Gene3D" id="3.40.630.10">
    <property type="entry name" value="Zn peptidases"/>
    <property type="match status" value="1"/>
</dbReference>
<dbReference type="InterPro" id="IPR011650">
    <property type="entry name" value="Peptidase_M20_dimer"/>
</dbReference>
<feature type="binding site" evidence="6">
    <location>
        <position position="349"/>
    </location>
    <ligand>
        <name>Zn(2+)</name>
        <dbReference type="ChEBI" id="CHEBI:29105"/>
        <label>2</label>
    </ligand>
</feature>
<dbReference type="AlphaFoldDB" id="A0AAE3TFF7"/>
<dbReference type="EMBL" id="JAPHEG010000006">
    <property type="protein sequence ID" value="MDF2954147.1"/>
    <property type="molecule type" value="Genomic_DNA"/>
</dbReference>
<comment type="cofactor">
    <cofactor evidence="6">
        <name>a divalent metal cation</name>
        <dbReference type="ChEBI" id="CHEBI:60240"/>
    </cofactor>
    <text evidence="6">Binds 2 divalent metal cations per subunit.</text>
</comment>
<evidence type="ECO:0000256" key="2">
    <source>
        <dbReference type="ARBA" id="ARBA00022723"/>
    </source>
</evidence>
<dbReference type="InterPro" id="IPR008007">
    <property type="entry name" value="Peptidase_M42"/>
</dbReference>
<comment type="caution">
    <text evidence="8">The sequence shown here is derived from an EMBL/GenBank/DDBJ whole genome shotgun (WGS) entry which is preliminary data.</text>
</comment>
<comment type="similarity">
    <text evidence="5">Belongs to the peptidase M42 family.</text>
</comment>